<evidence type="ECO:0000313" key="8">
    <source>
        <dbReference type="EMBL" id="ROO84010.1"/>
    </source>
</evidence>
<evidence type="ECO:0000256" key="4">
    <source>
        <dbReference type="ARBA" id="ARBA00023157"/>
    </source>
</evidence>
<dbReference type="CDD" id="cd02972">
    <property type="entry name" value="DsbA_family"/>
    <property type="match status" value="1"/>
</dbReference>
<name>A0A3N1CRS0_9ACTN</name>
<keyword evidence="9" id="KW-1185">Reference proteome</keyword>
<organism evidence="8 9">
    <name type="scientific">Actinocorallia herbida</name>
    <dbReference type="NCBI Taxonomy" id="58109"/>
    <lineage>
        <taxon>Bacteria</taxon>
        <taxon>Bacillati</taxon>
        <taxon>Actinomycetota</taxon>
        <taxon>Actinomycetes</taxon>
        <taxon>Streptosporangiales</taxon>
        <taxon>Thermomonosporaceae</taxon>
        <taxon>Actinocorallia</taxon>
    </lineage>
</organism>
<comment type="similarity">
    <text evidence="1">Belongs to the thioredoxin family. DsbA subfamily.</text>
</comment>
<feature type="domain" description="Thioredoxin-like fold" evidence="7">
    <location>
        <begin position="85"/>
        <end position="244"/>
    </location>
</feature>
<dbReference type="OrthoDB" id="4135024at2"/>
<gene>
    <name evidence="8" type="ORF">EDD29_1521</name>
</gene>
<dbReference type="InterPro" id="IPR036249">
    <property type="entry name" value="Thioredoxin-like_sf"/>
</dbReference>
<comment type="caution">
    <text evidence="8">The sequence shown here is derived from an EMBL/GenBank/DDBJ whole genome shotgun (WGS) entry which is preliminary data.</text>
</comment>
<evidence type="ECO:0000256" key="1">
    <source>
        <dbReference type="ARBA" id="ARBA00005791"/>
    </source>
</evidence>
<proteinExistence type="inferred from homology"/>
<dbReference type="SUPFAM" id="SSF52833">
    <property type="entry name" value="Thioredoxin-like"/>
    <property type="match status" value="1"/>
</dbReference>
<keyword evidence="6" id="KW-0472">Membrane</keyword>
<evidence type="ECO:0000259" key="7">
    <source>
        <dbReference type="Pfam" id="PF13462"/>
    </source>
</evidence>
<keyword evidence="6" id="KW-0812">Transmembrane</keyword>
<dbReference type="AlphaFoldDB" id="A0A3N1CRS0"/>
<evidence type="ECO:0000256" key="2">
    <source>
        <dbReference type="ARBA" id="ARBA00022729"/>
    </source>
</evidence>
<dbReference type="Gene3D" id="3.40.30.10">
    <property type="entry name" value="Glutaredoxin"/>
    <property type="match status" value="1"/>
</dbReference>
<dbReference type="RefSeq" id="WP_123663593.1">
    <property type="nucleotide sequence ID" value="NZ_RJKE01000001.1"/>
</dbReference>
<sequence length="248" mass="26631">MGKASRERSARDRIAEERRIQAKRDRQVKTLAVAGGALAMIAVAVGIVVLANSGGGDKAEYSGPLAPTSRQDDGSIVMAKEGVTSPVVEIYEDFQCPACQKLEETNGATFKQLAEQGKAKVVYRPFRLFSQDPLKSNSERAANAALCAPGDNWVKFHDRIYAEQPEEGKTGFANADLISWAAEYGISGSAFEKCVNGNEKSAQVQAMTDHAFNVAKVESTPTVLLDGKNITDRAWTAEDLTKAVTGTS</sequence>
<feature type="transmembrane region" description="Helical" evidence="6">
    <location>
        <begin position="28"/>
        <end position="51"/>
    </location>
</feature>
<dbReference type="PANTHER" id="PTHR13887">
    <property type="entry name" value="GLUTATHIONE S-TRANSFERASE KAPPA"/>
    <property type="match status" value="1"/>
</dbReference>
<evidence type="ECO:0000313" key="9">
    <source>
        <dbReference type="Proteomes" id="UP000272400"/>
    </source>
</evidence>
<evidence type="ECO:0000256" key="3">
    <source>
        <dbReference type="ARBA" id="ARBA00023002"/>
    </source>
</evidence>
<keyword evidence="3" id="KW-0560">Oxidoreductase</keyword>
<protein>
    <submittedName>
        <fullName evidence="8">Thioredoxin-like protein</fullName>
    </submittedName>
</protein>
<dbReference type="InterPro" id="IPR012336">
    <property type="entry name" value="Thioredoxin-like_fold"/>
</dbReference>
<evidence type="ECO:0000256" key="6">
    <source>
        <dbReference type="SAM" id="Phobius"/>
    </source>
</evidence>
<reference evidence="8 9" key="1">
    <citation type="submission" date="2018-11" db="EMBL/GenBank/DDBJ databases">
        <title>Sequencing the genomes of 1000 actinobacteria strains.</title>
        <authorList>
            <person name="Klenk H.-P."/>
        </authorList>
    </citation>
    <scope>NUCLEOTIDE SEQUENCE [LARGE SCALE GENOMIC DNA]</scope>
    <source>
        <strain evidence="8 9">DSM 44254</strain>
    </source>
</reference>
<dbReference type="Pfam" id="PF13462">
    <property type="entry name" value="Thioredoxin_4"/>
    <property type="match status" value="1"/>
</dbReference>
<dbReference type="Proteomes" id="UP000272400">
    <property type="component" value="Unassembled WGS sequence"/>
</dbReference>
<keyword evidence="6" id="KW-1133">Transmembrane helix</keyword>
<dbReference type="EMBL" id="RJKE01000001">
    <property type="protein sequence ID" value="ROO84010.1"/>
    <property type="molecule type" value="Genomic_DNA"/>
</dbReference>
<evidence type="ECO:0000256" key="5">
    <source>
        <dbReference type="ARBA" id="ARBA00023284"/>
    </source>
</evidence>
<accession>A0A3N1CRS0</accession>
<keyword evidence="5" id="KW-0676">Redox-active center</keyword>
<keyword evidence="2" id="KW-0732">Signal</keyword>
<dbReference type="PANTHER" id="PTHR13887:SF14">
    <property type="entry name" value="DISULFIDE BOND FORMATION PROTEIN D"/>
    <property type="match status" value="1"/>
</dbReference>
<keyword evidence="4" id="KW-1015">Disulfide bond</keyword>
<dbReference type="GO" id="GO:0016491">
    <property type="term" value="F:oxidoreductase activity"/>
    <property type="evidence" value="ECO:0007669"/>
    <property type="project" value="UniProtKB-KW"/>
</dbReference>